<dbReference type="PANTHER" id="PTHR13225:SF3">
    <property type="entry name" value="UPF0489 PROTEIN C5ORF22"/>
    <property type="match status" value="1"/>
</dbReference>
<evidence type="ECO:0000313" key="2">
    <source>
        <dbReference type="EMBL" id="KAG5445220.1"/>
    </source>
</evidence>
<keyword evidence="3" id="KW-1185">Reference proteome</keyword>
<sequence length="639" mass="71339">MSHKRIPVIVVDAHNEVFACHISHIMQLQVLSYIYRLIGAKRIPFSGIKLLHFDSHPDMGSPALKACEIRQNPHDLVHKTSIEDWIIPMIYAGHIDHVIWLHPHWSNQLCNRRPTCYTVGEDKETKRLGLDIPEPYFYDDGVFCSEEDMNTRVKFGLTVASVHETNTLCKVCTDIVCVLLNQPFILDIDLDVFSTQNPFANKFTKDQMELIDHLYAPPPSLNIPLSPREINNPAVVLAHSVACARVLNGARRRQLTRLRQWLQCWESETLPPSSAIVVWPRELADLSKLVLSLEDIEMSNTVRQAVMETLRLASNRLSIVAEPPLLALGSEEKYVEEALAKLNATCAGDALQSSKAIGLRRVYSQIEESRSTLLSHRCYPGVPMKRRMSSPNCVCVDIQAKLKLRPFDSATGAPSTGNLPLSEVVDVERPMDVDADGSSSCAEAEPNVNRDLKVILTKLDDSLLSELTPSEPDPESEVAVGKNKPAAEGEVTPLCFMHYLWSGVANHDQDPLPHYVSTVQEQQEMREVIEGFLNRLHNPCVITVARSVNDNYTPADQVQSLQLGLLQALERVYGQDLLSVTLDYENSEADANHLKSLGFHVVSPEEQSFASRRISPISSARSDATVGGYRNEPGRKDIV</sequence>
<comment type="caution">
    <text evidence="2">The sequence shown here is derived from an EMBL/GenBank/DDBJ whole genome shotgun (WGS) entry which is preliminary data.</text>
</comment>
<name>A0A8T1M7X2_CLOSI</name>
<dbReference type="EMBL" id="NIRI02000056">
    <property type="protein sequence ID" value="KAG5445220.1"/>
    <property type="molecule type" value="Genomic_DNA"/>
</dbReference>
<accession>A0A8T1M7X2</accession>
<dbReference type="InterPro" id="IPR024131">
    <property type="entry name" value="UPF0489"/>
</dbReference>
<comment type="similarity">
    <text evidence="1">Belongs to the UPF0489 family.</text>
</comment>
<reference evidence="2 3" key="2">
    <citation type="journal article" date="2021" name="Genomics">
        <title>High-quality reference genome for Clonorchis sinensis.</title>
        <authorList>
            <person name="Young N.D."/>
            <person name="Stroehlein A.J."/>
            <person name="Kinkar L."/>
            <person name="Wang T."/>
            <person name="Sohn W.M."/>
            <person name="Chang B.C.H."/>
            <person name="Kaur P."/>
            <person name="Weisz D."/>
            <person name="Dudchenko O."/>
            <person name="Aiden E.L."/>
            <person name="Korhonen P.K."/>
            <person name="Gasser R.B."/>
        </authorList>
    </citation>
    <scope>NUCLEOTIDE SEQUENCE [LARGE SCALE GENOMIC DNA]</scope>
    <source>
        <strain evidence="2">Cs-k2</strain>
    </source>
</reference>
<dbReference type="AlphaFoldDB" id="A0A8T1M7X2"/>
<dbReference type="OrthoDB" id="418142at2759"/>
<gene>
    <name evidence="2" type="ORF">CSKR_103396</name>
</gene>
<organism evidence="2 3">
    <name type="scientific">Clonorchis sinensis</name>
    <name type="common">Chinese liver fluke</name>
    <dbReference type="NCBI Taxonomy" id="79923"/>
    <lineage>
        <taxon>Eukaryota</taxon>
        <taxon>Metazoa</taxon>
        <taxon>Spiralia</taxon>
        <taxon>Lophotrochozoa</taxon>
        <taxon>Platyhelminthes</taxon>
        <taxon>Trematoda</taxon>
        <taxon>Digenea</taxon>
        <taxon>Opisthorchiida</taxon>
        <taxon>Opisthorchiata</taxon>
        <taxon>Opisthorchiidae</taxon>
        <taxon>Clonorchis</taxon>
    </lineage>
</organism>
<dbReference type="PANTHER" id="PTHR13225">
    <property type="entry name" value="MISEXPRESSION SUPPRESSOR OF RAS 6"/>
    <property type="match status" value="1"/>
</dbReference>
<reference evidence="2 3" key="1">
    <citation type="journal article" date="2018" name="Biotechnol. Adv.">
        <title>Improved genomic resources and new bioinformatic workflow for the carcinogenic parasite Clonorchis sinensis: Biotechnological implications.</title>
        <authorList>
            <person name="Wang D."/>
            <person name="Korhonen P.K."/>
            <person name="Gasser R.B."/>
            <person name="Young N.D."/>
        </authorList>
    </citation>
    <scope>NUCLEOTIDE SEQUENCE [LARGE SCALE GENOMIC DNA]</scope>
    <source>
        <strain evidence="2">Cs-k2</strain>
    </source>
</reference>
<proteinExistence type="inferred from homology"/>
<dbReference type="Proteomes" id="UP000286415">
    <property type="component" value="Unassembled WGS sequence"/>
</dbReference>
<dbReference type="Pfam" id="PF12640">
    <property type="entry name" value="UPF0489"/>
    <property type="match status" value="1"/>
</dbReference>
<protein>
    <submittedName>
        <fullName evidence="2">UPF0489 protein C5orf22, variant 2</fullName>
    </submittedName>
</protein>
<evidence type="ECO:0000313" key="3">
    <source>
        <dbReference type="Proteomes" id="UP000286415"/>
    </source>
</evidence>
<evidence type="ECO:0000256" key="1">
    <source>
        <dbReference type="ARBA" id="ARBA00007099"/>
    </source>
</evidence>